<dbReference type="GO" id="GO:0004069">
    <property type="term" value="F:L-aspartate:2-oxoglutarate aminotransferase activity"/>
    <property type="evidence" value="ECO:0007669"/>
    <property type="project" value="InterPro"/>
</dbReference>
<keyword evidence="1" id="KW-0560">Oxidoreductase</keyword>
<evidence type="ECO:0000259" key="5">
    <source>
        <dbReference type="Pfam" id="PF21076"/>
    </source>
</evidence>
<dbReference type="Pfam" id="PF21078">
    <property type="entry name" value="GDH_HM3"/>
    <property type="match status" value="1"/>
</dbReference>
<keyword evidence="8" id="KW-1185">Reference proteome</keyword>
<dbReference type="Pfam" id="PF21079">
    <property type="entry name" value="GDH_HM2"/>
    <property type="match status" value="1"/>
</dbReference>
<dbReference type="PANTHER" id="PTHR43403">
    <property type="entry name" value="NAD-SPECIFIC GLUTAMATE DEHYDROGENASE"/>
    <property type="match status" value="1"/>
</dbReference>
<dbReference type="EMBL" id="BAEO01000006">
    <property type="protein sequence ID" value="GAC17346.1"/>
    <property type="molecule type" value="Genomic_DNA"/>
</dbReference>
<proteinExistence type="predicted"/>
<evidence type="ECO:0000259" key="6">
    <source>
        <dbReference type="Pfam" id="PF21077"/>
    </source>
</evidence>
<dbReference type="GO" id="GO:0004352">
    <property type="term" value="F:glutamate dehydrogenase (NAD+) activity"/>
    <property type="evidence" value="ECO:0007669"/>
    <property type="project" value="InterPro"/>
</dbReference>
<sequence length="1612" mass="183437">MTVADNQHSVLLENVYKLINKKVAPDRVEQVTSFSKILFKNIARDDLDNRSDDNLYGATLSLWNQFVDYQGEAPFIRAFNPAISKHGWQSTHTIVEIIVTDMPFLVDSVRMALNKMGITAHLLLHCPIGLKRDEQHTFVSFEDSKSKKKDVIKQTVFLIEVDRQTSKLALAQLTEELMSVVNDVSLAVQDWQPMRTRLRDIIQEFTTSKCPISAEQKVDTENFLAWLNDHNFTLMGYRSYSAKGIKGDYRWVADNDSSLGLMKNSKTDRDRVLSNIPPSARQEALSNNPLMLTKTNSRSRVHRPAYLDYVGIKRFDEEGKVIGEDRFIGLYSASFYNSSATQLPVLQDKINAISKLSGFDPDSHGHKAFLNIIETYPRDELLQGSVKELTQIILGIFQMQERGISRLFARKDVFGRFISCLVFVPRERYNTQLRKDTQVLLKQSFGSEEEVEFTTYFSESVYARTHYIARVKNNNAEYNVKDIEKNIIELNKSWDDRLANSIRSNHGEAKGKRLEQRYVNAFPSSYKEYNLPSAALVDIDKLELLNTEHTLDMLFYRPQEEGPESKAVRLKLFHKNEPIHLSAVLPMLENFGLRVIDESPFKISPNEEQVNWIMDFSMLHNTSNDMDMEQAQTLFQTAFSKVWSNDLEDDPFNRLVLGAGLTGRNVTILRSYAKYMRQIGSSFSRDYIANTLANYPKIATLLVQIFHQKFDPSAKRSSKVEEATLNTIKEQLENVSNLDDDRIIRRYLDLILATLRTNFYQKDEQGNEKSYVSYKMLPELIPEMPLPRPKFEIFVYSPRIEGVHLRGGKVARGGLRWSDRQEDFRTEVLGLVKAQQVKNTVIVPVGAKGGFVCKNLPMDQGREAFQKEGQECYKIFIRSLLDITDNIVEGKVVHPKEVVRLDEDDAYLVVAADKGTATFSDIANGISNEYNFWLGDAFASGGSIGYDHKKMGITARGAWESVKRHFREMGQDCQTSDFTCVAIGDMAGDVFGNGMLLSTHTQLICAFNHLHIFFDPSPNIETTYKERKRLFENPSLSWDDYDRNLISKGGGIFSRSAKSIKLTTEMKKWLGTKQQTMTPNELIHNVLKMPVDLLWNGGIGTYVKSTKESHAQVGDRANDDVRVNGNQLQAKIIGEGGNLGTTQLGRIEFASNGGKINTDFIDNVGGVDCSDNEVNIKILLNSLVNAGDLTTKQRNKILYEMTDEVGDLVIQDCYRQTESISISALGGVGQLREQMRFIHGLEREGYLNRELEFIPSDDEISDRLAKSAGLTRPELSVLIAYGKMVMKEQFNVASITDNPYHGKLLIEAFPKKLQENFSAQMQQHPLRSEIIATKLTNNIINDMGMNYVFRIQEETGAGVDEIATAYSVVKGIFGMQNLWDEIEDLDNKVSSDVQLRMLDSMRRSMRRASRWYLRHGSKTLSIQDSIDSYRSTYDDLFANIQDYLVESEYKQLESASLELTTAGVPDPIAYKVASLSNMFPCMDLAQIAESEKRDIKLVSNLYFKLGSKLELHWFLAQIDGQAVSNHWQALARASYREELDWQQRSIATVLLAAAPKNKDAESILNNWMDNNQVLLDRWYHMMSEFKTSSTHEFAKFSVALRELMLLSINANN</sequence>
<feature type="domain" description="NAD-specific glutamate dehydrogenase C-terminal" evidence="3">
    <location>
        <begin position="1268"/>
        <end position="1604"/>
    </location>
</feature>
<dbReference type="eggNOG" id="COG2902">
    <property type="taxonomic scope" value="Bacteria"/>
</dbReference>
<protein>
    <submittedName>
        <fullName evidence="7">NAD-specific glutamate dehydrogenase</fullName>
    </submittedName>
</protein>
<reference evidence="7 8" key="1">
    <citation type="journal article" date="2017" name="Antonie Van Leeuwenhoek">
        <title>Rhizobium rhizosphaerae sp. nov., a novel species isolated from rice rhizosphere.</title>
        <authorList>
            <person name="Zhao J.J."/>
            <person name="Zhang J."/>
            <person name="Zhang R.J."/>
            <person name="Zhang C.W."/>
            <person name="Yin H.Q."/>
            <person name="Zhang X.X."/>
        </authorList>
    </citation>
    <scope>NUCLEOTIDE SEQUENCE [LARGE SCALE GENOMIC DNA]</scope>
    <source>
        <strain evidence="7 8">BSs20135</strain>
    </source>
</reference>
<dbReference type="OrthoDB" id="9758052at2"/>
<dbReference type="InterPro" id="IPR049058">
    <property type="entry name" value="NAD_Glu_DH_HM2"/>
</dbReference>
<dbReference type="InterPro" id="IPR007780">
    <property type="entry name" value="NAD_Glu_DH_bac"/>
</dbReference>
<dbReference type="InterPro" id="IPR049059">
    <property type="entry name" value="NAD_Glu_DH_HM1"/>
</dbReference>
<dbReference type="RefSeq" id="WP_007616109.1">
    <property type="nucleotide sequence ID" value="NZ_BAEO01000006.1"/>
</dbReference>
<dbReference type="Pfam" id="PF21073">
    <property type="entry name" value="GDH_HM1"/>
    <property type="match status" value="1"/>
</dbReference>
<evidence type="ECO:0000313" key="7">
    <source>
        <dbReference type="EMBL" id="GAC17346.1"/>
    </source>
</evidence>
<dbReference type="Pfam" id="PF21075">
    <property type="entry name" value="GDH_ACT1"/>
    <property type="match status" value="1"/>
</dbReference>
<dbReference type="SUPFAM" id="SSF51735">
    <property type="entry name" value="NAD(P)-binding Rossmann-fold domains"/>
    <property type="match status" value="1"/>
</dbReference>
<dbReference type="PIRSF" id="PIRSF036761">
    <property type="entry name" value="GDH_Mll4104"/>
    <property type="match status" value="1"/>
</dbReference>
<dbReference type="PANTHER" id="PTHR43403:SF1">
    <property type="entry name" value="NAD-SPECIFIC GLUTAMATE DEHYDROGENASE"/>
    <property type="match status" value="1"/>
</dbReference>
<evidence type="ECO:0000259" key="4">
    <source>
        <dbReference type="Pfam" id="PF21075"/>
    </source>
</evidence>
<name>K6Y0E1_9ALTE</name>
<evidence type="ECO:0000259" key="2">
    <source>
        <dbReference type="Pfam" id="PF05088"/>
    </source>
</evidence>
<feature type="domain" description="NAD-glutamate dehydrogenase ACT2" evidence="5">
    <location>
        <begin position="406"/>
        <end position="495"/>
    </location>
</feature>
<evidence type="ECO:0000259" key="3">
    <source>
        <dbReference type="Pfam" id="PF21074"/>
    </source>
</evidence>
<dbReference type="Proteomes" id="UP000006327">
    <property type="component" value="Unassembled WGS sequence"/>
</dbReference>
<gene>
    <name evidence="7" type="primary">gdhB</name>
    <name evidence="7" type="ORF">GARC_0364</name>
</gene>
<accession>K6Y0E1</accession>
<dbReference type="InterPro" id="IPR036291">
    <property type="entry name" value="NAD(P)-bd_dom_sf"/>
</dbReference>
<evidence type="ECO:0000256" key="1">
    <source>
        <dbReference type="ARBA" id="ARBA00023002"/>
    </source>
</evidence>
<dbReference type="InterPro" id="IPR049062">
    <property type="entry name" value="NAD_Glu_DH_ACT2"/>
</dbReference>
<comment type="caution">
    <text evidence="7">The sequence shown here is derived from an EMBL/GenBank/DDBJ whole genome shotgun (WGS) entry which is preliminary data.</text>
</comment>
<dbReference type="Pfam" id="PF21074">
    <property type="entry name" value="GDH_C"/>
    <property type="match status" value="1"/>
</dbReference>
<dbReference type="Pfam" id="PF05088">
    <property type="entry name" value="Bac_GDH_CD"/>
    <property type="match status" value="1"/>
</dbReference>
<dbReference type="InterPro" id="IPR028971">
    <property type="entry name" value="NAD-GDH_cat"/>
</dbReference>
<dbReference type="InterPro" id="IPR024727">
    <property type="entry name" value="NAD_Glu_DH_N_ACT1"/>
</dbReference>
<dbReference type="InterPro" id="IPR049056">
    <property type="entry name" value="NAD_Glu_DH_HM3"/>
</dbReference>
<evidence type="ECO:0000313" key="8">
    <source>
        <dbReference type="Proteomes" id="UP000006327"/>
    </source>
</evidence>
<dbReference type="SUPFAM" id="SSF53223">
    <property type="entry name" value="Aminoacid dehydrogenase-like, N-terminal domain"/>
    <property type="match status" value="1"/>
</dbReference>
<feature type="domain" description="NAD-glutamate dehydrogenase ACT3" evidence="6">
    <location>
        <begin position="551"/>
        <end position="630"/>
    </location>
</feature>
<dbReference type="STRING" id="493475.GARC_0364"/>
<dbReference type="InterPro" id="IPR046346">
    <property type="entry name" value="Aminoacid_DH-like_N_sf"/>
</dbReference>
<dbReference type="Gene3D" id="3.40.50.720">
    <property type="entry name" value="NAD(P)-binding Rossmann-like Domain"/>
    <property type="match status" value="1"/>
</dbReference>
<feature type="domain" description="NAD-glutamate dehydrogenase N-terminal ACT1" evidence="4">
    <location>
        <begin position="34"/>
        <end position="177"/>
    </location>
</feature>
<dbReference type="Pfam" id="PF21077">
    <property type="entry name" value="GDH_ACT3"/>
    <property type="match status" value="1"/>
</dbReference>
<dbReference type="Pfam" id="PF21076">
    <property type="entry name" value="GDH_ACT2"/>
    <property type="match status" value="1"/>
</dbReference>
<organism evidence="7 8">
    <name type="scientific">Paraglaciecola arctica BSs20135</name>
    <dbReference type="NCBI Taxonomy" id="493475"/>
    <lineage>
        <taxon>Bacteria</taxon>
        <taxon>Pseudomonadati</taxon>
        <taxon>Pseudomonadota</taxon>
        <taxon>Gammaproteobacteria</taxon>
        <taxon>Alteromonadales</taxon>
        <taxon>Alteromonadaceae</taxon>
        <taxon>Paraglaciecola</taxon>
    </lineage>
</organism>
<dbReference type="InterPro" id="IPR049064">
    <property type="entry name" value="NAD_Glu_DH_ACT3"/>
</dbReference>
<dbReference type="InterPro" id="IPR048381">
    <property type="entry name" value="GDH_C"/>
</dbReference>
<feature type="domain" description="NAD-glutamate dehydrogenase catalytic" evidence="2">
    <location>
        <begin position="728"/>
        <end position="1222"/>
    </location>
</feature>
<dbReference type="GO" id="GO:0006538">
    <property type="term" value="P:L-glutamate catabolic process"/>
    <property type="evidence" value="ECO:0007669"/>
    <property type="project" value="InterPro"/>
</dbReference>